<accession>A0A381P3D4</accession>
<protein>
    <submittedName>
        <fullName evidence="8">Uncharacterized protein</fullName>
    </submittedName>
</protein>
<dbReference type="GO" id="GO:0071555">
    <property type="term" value="P:cell wall organization"/>
    <property type="evidence" value="ECO:0007669"/>
    <property type="project" value="TreeGrafter"/>
</dbReference>
<comment type="subcellular location">
    <subcellularLocation>
        <location evidence="1">Cell membrane</location>
        <topology evidence="1">Multi-pass membrane protein</topology>
    </subcellularLocation>
</comment>
<keyword evidence="4 7" id="KW-0812">Transmembrane</keyword>
<feature type="transmembrane region" description="Helical" evidence="7">
    <location>
        <begin position="117"/>
        <end position="139"/>
    </location>
</feature>
<dbReference type="GO" id="GO:0009103">
    <property type="term" value="P:lipopolysaccharide biosynthetic process"/>
    <property type="evidence" value="ECO:0007669"/>
    <property type="project" value="TreeGrafter"/>
</dbReference>
<feature type="transmembrane region" description="Helical" evidence="7">
    <location>
        <begin position="168"/>
        <end position="187"/>
    </location>
</feature>
<dbReference type="GO" id="GO:0016780">
    <property type="term" value="F:phosphotransferase activity, for other substituted phosphate groups"/>
    <property type="evidence" value="ECO:0007669"/>
    <property type="project" value="InterPro"/>
</dbReference>
<dbReference type="SUPFAM" id="SSF53335">
    <property type="entry name" value="S-adenosyl-L-methionine-dependent methyltransferases"/>
    <property type="match status" value="1"/>
</dbReference>
<dbReference type="GO" id="GO:0044038">
    <property type="term" value="P:cell wall macromolecule biosynthetic process"/>
    <property type="evidence" value="ECO:0007669"/>
    <property type="project" value="TreeGrafter"/>
</dbReference>
<evidence type="ECO:0000256" key="1">
    <source>
        <dbReference type="ARBA" id="ARBA00004651"/>
    </source>
</evidence>
<feature type="transmembrane region" description="Helical" evidence="7">
    <location>
        <begin position="305"/>
        <end position="327"/>
    </location>
</feature>
<gene>
    <name evidence="8" type="ORF">METZ01_LOCUS14296</name>
</gene>
<proteinExistence type="predicted"/>
<dbReference type="GO" id="GO:0005886">
    <property type="term" value="C:plasma membrane"/>
    <property type="evidence" value="ECO:0007669"/>
    <property type="project" value="UniProtKB-SubCell"/>
</dbReference>
<dbReference type="Pfam" id="PF00953">
    <property type="entry name" value="Glycos_transf_4"/>
    <property type="match status" value="1"/>
</dbReference>
<dbReference type="EMBL" id="UINC01000803">
    <property type="protein sequence ID" value="SUZ61442.1"/>
    <property type="molecule type" value="Genomic_DNA"/>
</dbReference>
<feature type="transmembrane region" description="Helical" evidence="7">
    <location>
        <begin position="219"/>
        <end position="238"/>
    </location>
</feature>
<reference evidence="8" key="1">
    <citation type="submission" date="2018-05" db="EMBL/GenBank/DDBJ databases">
        <authorList>
            <person name="Lanie J.A."/>
            <person name="Ng W.-L."/>
            <person name="Kazmierczak K.M."/>
            <person name="Andrzejewski T.M."/>
            <person name="Davidsen T.M."/>
            <person name="Wayne K.J."/>
            <person name="Tettelin H."/>
            <person name="Glass J.I."/>
            <person name="Rusch D."/>
            <person name="Podicherti R."/>
            <person name="Tsui H.-C.T."/>
            <person name="Winkler M.E."/>
        </authorList>
    </citation>
    <scope>NUCLEOTIDE SEQUENCE</scope>
</reference>
<feature type="transmembrane region" description="Helical" evidence="7">
    <location>
        <begin position="488"/>
        <end position="506"/>
    </location>
</feature>
<feature type="transmembrane region" description="Helical" evidence="7">
    <location>
        <begin position="145"/>
        <end position="161"/>
    </location>
</feature>
<organism evidence="8">
    <name type="scientific">marine metagenome</name>
    <dbReference type="NCBI Taxonomy" id="408172"/>
    <lineage>
        <taxon>unclassified sequences</taxon>
        <taxon>metagenomes</taxon>
        <taxon>ecological metagenomes</taxon>
    </lineage>
</organism>
<evidence type="ECO:0000256" key="7">
    <source>
        <dbReference type="SAM" id="Phobius"/>
    </source>
</evidence>
<evidence type="ECO:0000256" key="4">
    <source>
        <dbReference type="ARBA" id="ARBA00022692"/>
    </source>
</evidence>
<evidence type="ECO:0000256" key="6">
    <source>
        <dbReference type="ARBA" id="ARBA00023136"/>
    </source>
</evidence>
<feature type="transmembrane region" description="Helical" evidence="7">
    <location>
        <begin position="391"/>
        <end position="408"/>
    </location>
</feature>
<dbReference type="CDD" id="cd06853">
    <property type="entry name" value="GT_WecA_like"/>
    <property type="match status" value="1"/>
</dbReference>
<dbReference type="InterPro" id="IPR000715">
    <property type="entry name" value="Glycosyl_transferase_4"/>
</dbReference>
<evidence type="ECO:0000256" key="2">
    <source>
        <dbReference type="ARBA" id="ARBA00022475"/>
    </source>
</evidence>
<keyword evidence="6 7" id="KW-0472">Membrane</keyword>
<keyword evidence="2" id="KW-1003">Cell membrane</keyword>
<feature type="transmembrane region" description="Helical" evidence="7">
    <location>
        <begin position="193"/>
        <end position="212"/>
    </location>
</feature>
<feature type="transmembrane region" description="Helical" evidence="7">
    <location>
        <begin position="420"/>
        <end position="443"/>
    </location>
</feature>
<feature type="transmembrane region" description="Helical" evidence="7">
    <location>
        <begin position="83"/>
        <end position="105"/>
    </location>
</feature>
<dbReference type="AlphaFoldDB" id="A0A381P3D4"/>
<keyword evidence="5 7" id="KW-1133">Transmembrane helix</keyword>
<keyword evidence="3" id="KW-0808">Transferase</keyword>
<feature type="transmembrane region" description="Helical" evidence="7">
    <location>
        <begin position="455"/>
        <end position="476"/>
    </location>
</feature>
<evidence type="ECO:0000256" key="5">
    <source>
        <dbReference type="ARBA" id="ARBA00022989"/>
    </source>
</evidence>
<name>A0A381P3D4_9ZZZZ</name>
<evidence type="ECO:0000256" key="3">
    <source>
        <dbReference type="ARBA" id="ARBA00022679"/>
    </source>
</evidence>
<dbReference type="PANTHER" id="PTHR22926">
    <property type="entry name" value="PHOSPHO-N-ACETYLMURAMOYL-PENTAPEPTIDE-TRANSFERASE"/>
    <property type="match status" value="1"/>
</dbReference>
<feature type="transmembrane region" description="Helical" evidence="7">
    <location>
        <begin position="333"/>
        <end position="351"/>
    </location>
</feature>
<sequence>MNPLSDGSRLLYMGVIFAAAVLLTAAIRIIALRRGWVARPSPDRWHRVPTALHGGVGIFVPFFVATSILVFDWKEELPESGAALSIPLPYAFLAGALGIFLLGLLDDLYHFRPATKFVFQLFAANIFILAGGVIGVTGFLTLDLLFTYFWFIGITNALNMLDNMDGLASGVAIIALGSNAFLIHTTAGGDQPGIGFFIGLTLIASTLGFWMFNRPPASIFMGDSGALFLGYVLAALTMPSSLNGYLGVKGLAPLMTLIVPATVLAVPIFDTTLVTVTRQLRAQPAVVGGKDHSSHRLVGLGLPEWGAVWTLYLVAAIGGGLAMLMAWFPEQSLPLFGFYALFLILVGVYLGRVKIKERETEARPVSLRVVEDASWTPLVTHLFHKRRAAEVLLDTILVVLCFQAAHLLRFEGTLAPETRAALVFAYPFVVPSYVLAFFLMRTYRGRWKFITVVDVANYAGAVLLGTLLSVSAIAFVGRFGLGHSRSAYVIHALLLFLALTGSRLSFRIFDSFAHRLSAVREGSKKICVLIYGAGRGGKFLFDEMMYNEKYAEFRAIGFIDDDPALWGQKLGGLRVQGLPSWFEGEEPENIHEIWVSSSRVADDKVRAELASLGINLRLRRSHFSISELAASAELA</sequence>
<feature type="transmembrane region" description="Helical" evidence="7">
    <location>
        <begin position="51"/>
        <end position="71"/>
    </location>
</feature>
<feature type="transmembrane region" description="Helical" evidence="7">
    <location>
        <begin position="250"/>
        <end position="269"/>
    </location>
</feature>
<evidence type="ECO:0000313" key="8">
    <source>
        <dbReference type="EMBL" id="SUZ61442.1"/>
    </source>
</evidence>
<dbReference type="PANTHER" id="PTHR22926:SF3">
    <property type="entry name" value="UNDECAPRENYL-PHOSPHATE ALPHA-N-ACETYLGLUCOSAMINYL 1-PHOSPHATE TRANSFERASE"/>
    <property type="match status" value="1"/>
</dbReference>
<feature type="transmembrane region" description="Helical" evidence="7">
    <location>
        <begin position="12"/>
        <end position="31"/>
    </location>
</feature>
<dbReference type="Gene3D" id="3.40.50.720">
    <property type="entry name" value="NAD(P)-binding Rossmann-like Domain"/>
    <property type="match status" value="1"/>
</dbReference>
<dbReference type="InterPro" id="IPR029063">
    <property type="entry name" value="SAM-dependent_MTases_sf"/>
</dbReference>